<evidence type="ECO:0000256" key="1">
    <source>
        <dbReference type="ARBA" id="ARBA00022737"/>
    </source>
</evidence>
<reference evidence="4" key="1">
    <citation type="submission" date="2021-01" db="UniProtKB">
        <authorList>
            <consortium name="EnsemblMetazoa"/>
        </authorList>
    </citation>
    <scope>IDENTIFICATION</scope>
</reference>
<evidence type="ECO:0000313" key="4">
    <source>
        <dbReference type="EnsemblMetazoa" id="XP_031783904"/>
    </source>
</evidence>
<feature type="repeat" description="ANK" evidence="3">
    <location>
        <begin position="184"/>
        <end position="216"/>
    </location>
</feature>
<dbReference type="AlphaFoldDB" id="A0A7M7Q9B1"/>
<feature type="repeat" description="ANK" evidence="3">
    <location>
        <begin position="151"/>
        <end position="183"/>
    </location>
</feature>
<dbReference type="PANTHER" id="PTHR24198:SF165">
    <property type="entry name" value="ANKYRIN REPEAT-CONTAINING PROTEIN-RELATED"/>
    <property type="match status" value="1"/>
</dbReference>
<dbReference type="KEGG" id="nvi:116417013"/>
<keyword evidence="2 3" id="KW-0040">ANK repeat</keyword>
<dbReference type="SUPFAM" id="SSF48403">
    <property type="entry name" value="Ankyrin repeat"/>
    <property type="match status" value="1"/>
</dbReference>
<dbReference type="Gene3D" id="1.25.40.20">
    <property type="entry name" value="Ankyrin repeat-containing domain"/>
    <property type="match status" value="1"/>
</dbReference>
<evidence type="ECO:0000313" key="5">
    <source>
        <dbReference type="Proteomes" id="UP000002358"/>
    </source>
</evidence>
<dbReference type="SMR" id="A0A7M7Q9B1"/>
<protein>
    <recommendedName>
        <fullName evidence="6">Ankyrin repeat protein</fullName>
    </recommendedName>
</protein>
<dbReference type="PROSITE" id="PS50297">
    <property type="entry name" value="ANK_REP_REGION"/>
    <property type="match status" value="1"/>
</dbReference>
<dbReference type="EnsemblMetazoa" id="XM_031928044">
    <property type="protein sequence ID" value="XP_031783904"/>
    <property type="gene ID" value="LOC116417013"/>
</dbReference>
<dbReference type="Pfam" id="PF12796">
    <property type="entry name" value="Ank_2"/>
    <property type="match status" value="1"/>
</dbReference>
<evidence type="ECO:0008006" key="6">
    <source>
        <dbReference type="Google" id="ProtNLM"/>
    </source>
</evidence>
<keyword evidence="1" id="KW-0677">Repeat</keyword>
<dbReference type="InterPro" id="IPR002110">
    <property type="entry name" value="Ankyrin_rpt"/>
</dbReference>
<dbReference type="InterPro" id="IPR036770">
    <property type="entry name" value="Ankyrin_rpt-contain_sf"/>
</dbReference>
<evidence type="ECO:0000256" key="2">
    <source>
        <dbReference type="ARBA" id="ARBA00023043"/>
    </source>
</evidence>
<evidence type="ECO:0000256" key="3">
    <source>
        <dbReference type="PROSITE-ProRule" id="PRU00023"/>
    </source>
</evidence>
<organism evidence="4 5">
    <name type="scientific">Nasonia vitripennis</name>
    <name type="common">Parasitic wasp</name>
    <dbReference type="NCBI Taxonomy" id="7425"/>
    <lineage>
        <taxon>Eukaryota</taxon>
        <taxon>Metazoa</taxon>
        <taxon>Ecdysozoa</taxon>
        <taxon>Arthropoda</taxon>
        <taxon>Hexapoda</taxon>
        <taxon>Insecta</taxon>
        <taxon>Pterygota</taxon>
        <taxon>Neoptera</taxon>
        <taxon>Endopterygota</taxon>
        <taxon>Hymenoptera</taxon>
        <taxon>Apocrita</taxon>
        <taxon>Proctotrupomorpha</taxon>
        <taxon>Chalcidoidea</taxon>
        <taxon>Pteromalidae</taxon>
        <taxon>Pteromalinae</taxon>
        <taxon>Nasonia</taxon>
    </lineage>
</organism>
<dbReference type="GeneID" id="116417013"/>
<proteinExistence type="predicted"/>
<keyword evidence="5" id="KW-1185">Reference proteome</keyword>
<name>A0A7M7Q9B1_NASVI</name>
<dbReference type="RefSeq" id="XP_031783904.1">
    <property type="nucleotide sequence ID" value="XM_031928044.1"/>
</dbReference>
<dbReference type="InParanoid" id="A0A7M7Q9B1"/>
<dbReference type="SMART" id="SM00248">
    <property type="entry name" value="ANK"/>
    <property type="match status" value="2"/>
</dbReference>
<sequence length="222" mass="25658">MAVYFWRWINKVLLRVTPNRYGKVLDLKIKLEQGCEREARDLIYKWSLVLQPVEVTSIMRQALLNDKPFIIEACLKSYPRLEETSLDMVLTLAIQDHHEEIIKRITTSDSLVNTLRKGTRVNIRVAILYRRIDILTQLINLGASKYLLMYEGHELLERAMECENLDYLHLLLNTGINVNAKNTFGSTALMHAVDWGDISVIQLLLEANADPNIINHFDQTPL</sequence>
<accession>A0A7M7Q9B1</accession>
<dbReference type="PANTHER" id="PTHR24198">
    <property type="entry name" value="ANKYRIN REPEAT AND PROTEIN KINASE DOMAIN-CONTAINING PROTEIN"/>
    <property type="match status" value="1"/>
</dbReference>
<dbReference type="OrthoDB" id="9988580at2759"/>
<dbReference type="PROSITE" id="PS50088">
    <property type="entry name" value="ANK_REPEAT"/>
    <property type="match status" value="2"/>
</dbReference>
<dbReference type="Proteomes" id="UP000002358">
    <property type="component" value="Unassembled WGS sequence"/>
</dbReference>